<evidence type="ECO:0008006" key="3">
    <source>
        <dbReference type="Google" id="ProtNLM"/>
    </source>
</evidence>
<dbReference type="InterPro" id="IPR027417">
    <property type="entry name" value="P-loop_NTPase"/>
</dbReference>
<dbReference type="Pfam" id="PF13481">
    <property type="entry name" value="AAA_25"/>
    <property type="match status" value="1"/>
</dbReference>
<evidence type="ECO:0000313" key="1">
    <source>
        <dbReference type="EMBL" id="CEF89895.1"/>
    </source>
</evidence>
<protein>
    <recommendedName>
        <fullName evidence="3">DNA helicase</fullName>
    </recommendedName>
</protein>
<sequence length="422" mass="47300">MDVLTLHALSDKDRFRTLRSVVPEGMMGPETCFVIDWIEQYWKVYPAHQKVDPQALRELIKLRGGYQPEQLAVVLNLVNQLDKPVDPDSLQGVVSQLNELDFSGRVDALLAQYNQGEDIDLAYELRRLSDEALRREGVSTPTDYVTDDVFDILAEEQGDHGIKLPGLVLPAYMKGLHAGASVLVAAPPDAGKTSFMAWIAVHIAPQLKRYFDPGRPILWLNNEGKGRRIKPRLYSAALGMTVGEILALDPEEVRKMYAEKIGGDSELIRIKDFHGGSLAQAEQVIDAMKPAVVFWDMMAHVKGGQRKDQNRTDEMEYKVAEVREMAVRHDFISFMTWQISNDGHDQLFPPQSCLKDSKTAVQGAVDVQIHLGRLNGADQQVMRGLSLPKNKFQMDGKPSNVEAMINFDAARCRFFESVDHAS</sequence>
<keyword evidence="2" id="KW-1185">Reference proteome</keyword>
<reference evidence="1 2" key="1">
    <citation type="journal article" date="2015" name="PLoS ONE">
        <title>Investigation of a Large Collection of Pseudomonas aeruginosa Bacteriophages Collected from a Single Environmental Source in Abidjan, Cote d'Ivoire.</title>
        <authorList>
            <person name="Essoh C."/>
            <person name="Latino L."/>
            <person name="Midoux C."/>
            <person name="Blouin Y."/>
            <person name="Loukou G."/>
            <person name="Nguetta S.P."/>
            <person name="Lathro S."/>
            <person name="Cablanmian A."/>
            <person name="Kouassi A.K."/>
            <person name="Vergnaud G."/>
            <person name="Pourcel C."/>
        </authorList>
    </citation>
    <scope>NUCLEOTIDE SEQUENCE [LARGE SCALE GENOMIC DNA]</scope>
    <source>
        <strain evidence="1">PAO1_1-15pyo</strain>
    </source>
</reference>
<name>A0A0A1IVX9_9CAUD</name>
<evidence type="ECO:0000313" key="2">
    <source>
        <dbReference type="Proteomes" id="UP000030219"/>
    </source>
</evidence>
<dbReference type="Gene3D" id="3.40.50.300">
    <property type="entry name" value="P-loop containing nucleotide triphosphate hydrolases"/>
    <property type="match status" value="1"/>
</dbReference>
<dbReference type="KEGG" id="vg:54991786"/>
<gene>
    <name evidence="1" type="primary">ORF16</name>
</gene>
<dbReference type="GeneID" id="54991786"/>
<dbReference type="SUPFAM" id="SSF52540">
    <property type="entry name" value="P-loop containing nucleoside triphosphate hydrolases"/>
    <property type="match status" value="1"/>
</dbReference>
<proteinExistence type="predicted"/>
<dbReference type="EMBL" id="LN610580">
    <property type="protein sequence ID" value="CEF89895.1"/>
    <property type="molecule type" value="Genomic_DNA"/>
</dbReference>
<dbReference type="RefSeq" id="YP_009801274.1">
    <property type="nucleotide sequence ID" value="NC_047967.1"/>
</dbReference>
<organism evidence="1 2">
    <name type="scientific">Pseudomonas phage vB_PaeP_PAO1_1-15pyo</name>
    <dbReference type="NCBI Taxonomy" id="1548908"/>
    <lineage>
        <taxon>Viruses</taxon>
        <taxon>Duplodnaviria</taxon>
        <taxon>Heunggongvirae</taxon>
        <taxon>Uroviricota</taxon>
        <taxon>Caudoviricetes</taxon>
        <taxon>Autographivirales</taxon>
        <taxon>Autoscriptoviridae</taxon>
        <taxon>Krylovirinae</taxon>
        <taxon>Phikmvvirus</taxon>
        <taxon>Phikmvvirus 15pyo</taxon>
    </lineage>
</organism>
<dbReference type="Proteomes" id="UP000030219">
    <property type="component" value="Segment"/>
</dbReference>
<accession>A0A0A1IVX9</accession>